<evidence type="ECO:0000313" key="2">
    <source>
        <dbReference type="Proteomes" id="UP000886595"/>
    </source>
</evidence>
<evidence type="ECO:0000313" key="1">
    <source>
        <dbReference type="EMBL" id="KAG2298127.1"/>
    </source>
</evidence>
<dbReference type="EMBL" id="JAAMPC010000008">
    <property type="protein sequence ID" value="KAG2298127.1"/>
    <property type="molecule type" value="Genomic_DNA"/>
</dbReference>
<organism evidence="1 2">
    <name type="scientific">Brassica carinata</name>
    <name type="common">Ethiopian mustard</name>
    <name type="synonym">Abyssinian cabbage</name>
    <dbReference type="NCBI Taxonomy" id="52824"/>
    <lineage>
        <taxon>Eukaryota</taxon>
        <taxon>Viridiplantae</taxon>
        <taxon>Streptophyta</taxon>
        <taxon>Embryophyta</taxon>
        <taxon>Tracheophyta</taxon>
        <taxon>Spermatophyta</taxon>
        <taxon>Magnoliopsida</taxon>
        <taxon>eudicotyledons</taxon>
        <taxon>Gunneridae</taxon>
        <taxon>Pentapetalae</taxon>
        <taxon>rosids</taxon>
        <taxon>malvids</taxon>
        <taxon>Brassicales</taxon>
        <taxon>Brassicaceae</taxon>
        <taxon>Brassiceae</taxon>
        <taxon>Brassica</taxon>
    </lineage>
</organism>
<dbReference type="OrthoDB" id="507126at2759"/>
<protein>
    <submittedName>
        <fullName evidence="1">Uncharacterized protein</fullName>
    </submittedName>
</protein>
<dbReference type="CDD" id="cd09487">
    <property type="entry name" value="SAM_superfamily"/>
    <property type="match status" value="1"/>
</dbReference>
<proteinExistence type="predicted"/>
<name>A0A8X7V0X3_BRACI</name>
<comment type="caution">
    <text evidence="1">The sequence shown here is derived from an EMBL/GenBank/DDBJ whole genome shotgun (WGS) entry which is preliminary data.</text>
</comment>
<dbReference type="AlphaFoldDB" id="A0A8X7V0X3"/>
<keyword evidence="2" id="KW-1185">Reference proteome</keyword>
<reference evidence="1 2" key="1">
    <citation type="submission" date="2020-02" db="EMBL/GenBank/DDBJ databases">
        <authorList>
            <person name="Ma Q."/>
            <person name="Huang Y."/>
            <person name="Song X."/>
            <person name="Pei D."/>
        </authorList>
    </citation>
    <scope>NUCLEOTIDE SEQUENCE [LARGE SCALE GENOMIC DNA]</scope>
    <source>
        <strain evidence="1">Sxm20200214</strain>
        <tissue evidence="1">Leaf</tissue>
    </source>
</reference>
<sequence>MESDTINRRKGEAISQRRRYDGNKFDSKQVCFAAMFGIGSAMSVIRGKDDLTMVSGSGCGLAYSFVSQSFKVKPAHALSHAAWYAVVSGTGYKVRETNRSCDAQDALYTETRIMLSKLGLEEYENNFKKAHLTDPTLPLLTDRLYIHPLQA</sequence>
<accession>A0A8X7V0X3</accession>
<dbReference type="Proteomes" id="UP000886595">
    <property type="component" value="Unassembled WGS sequence"/>
</dbReference>
<gene>
    <name evidence="1" type="ORF">Bca52824_034599</name>
</gene>